<gene>
    <name evidence="1" type="ORF">HanXRQr2_Chr16g0744531</name>
</gene>
<evidence type="ECO:0000313" key="2">
    <source>
        <dbReference type="Proteomes" id="UP000215914"/>
    </source>
</evidence>
<dbReference type="EMBL" id="MNCJ02000331">
    <property type="protein sequence ID" value="KAF5759706.1"/>
    <property type="molecule type" value="Genomic_DNA"/>
</dbReference>
<accession>A0A9K3DQC9</accession>
<name>A0A9K3DQC9_HELAN</name>
<reference evidence="1" key="2">
    <citation type="submission" date="2020-06" db="EMBL/GenBank/DDBJ databases">
        <title>Helianthus annuus Genome sequencing and assembly Release 2.</title>
        <authorList>
            <person name="Gouzy J."/>
            <person name="Langlade N."/>
            <person name="Munos S."/>
        </authorList>
    </citation>
    <scope>NUCLEOTIDE SEQUENCE</scope>
    <source>
        <tissue evidence="1">Leaves</tissue>
    </source>
</reference>
<protein>
    <submittedName>
        <fullName evidence="1">Uncharacterized protein</fullName>
    </submittedName>
</protein>
<reference evidence="1" key="1">
    <citation type="journal article" date="2017" name="Nature">
        <title>The sunflower genome provides insights into oil metabolism, flowering and Asterid evolution.</title>
        <authorList>
            <person name="Badouin H."/>
            <person name="Gouzy J."/>
            <person name="Grassa C.J."/>
            <person name="Murat F."/>
            <person name="Staton S.E."/>
            <person name="Cottret L."/>
            <person name="Lelandais-Briere C."/>
            <person name="Owens G.L."/>
            <person name="Carrere S."/>
            <person name="Mayjonade B."/>
            <person name="Legrand L."/>
            <person name="Gill N."/>
            <person name="Kane N.C."/>
            <person name="Bowers J.E."/>
            <person name="Hubner S."/>
            <person name="Bellec A."/>
            <person name="Berard A."/>
            <person name="Berges H."/>
            <person name="Blanchet N."/>
            <person name="Boniface M.C."/>
            <person name="Brunel D."/>
            <person name="Catrice O."/>
            <person name="Chaidir N."/>
            <person name="Claudel C."/>
            <person name="Donnadieu C."/>
            <person name="Faraut T."/>
            <person name="Fievet G."/>
            <person name="Helmstetter N."/>
            <person name="King M."/>
            <person name="Knapp S.J."/>
            <person name="Lai Z."/>
            <person name="Le Paslier M.C."/>
            <person name="Lippi Y."/>
            <person name="Lorenzon L."/>
            <person name="Mandel J.R."/>
            <person name="Marage G."/>
            <person name="Marchand G."/>
            <person name="Marquand E."/>
            <person name="Bret-Mestries E."/>
            <person name="Morien E."/>
            <person name="Nambeesan S."/>
            <person name="Nguyen T."/>
            <person name="Pegot-Espagnet P."/>
            <person name="Pouilly N."/>
            <person name="Raftis F."/>
            <person name="Sallet E."/>
            <person name="Schiex T."/>
            <person name="Thomas J."/>
            <person name="Vandecasteele C."/>
            <person name="Vares D."/>
            <person name="Vear F."/>
            <person name="Vautrin S."/>
            <person name="Crespi M."/>
            <person name="Mangin B."/>
            <person name="Burke J.M."/>
            <person name="Salse J."/>
            <person name="Munos S."/>
            <person name="Vincourt P."/>
            <person name="Rieseberg L.H."/>
            <person name="Langlade N.B."/>
        </authorList>
    </citation>
    <scope>NUCLEOTIDE SEQUENCE</scope>
    <source>
        <tissue evidence="1">Leaves</tissue>
    </source>
</reference>
<evidence type="ECO:0000313" key="1">
    <source>
        <dbReference type="EMBL" id="KAF5759706.1"/>
    </source>
</evidence>
<dbReference type="AlphaFoldDB" id="A0A9K3DQC9"/>
<proteinExistence type="predicted"/>
<dbReference type="Proteomes" id="UP000215914">
    <property type="component" value="Unassembled WGS sequence"/>
</dbReference>
<sequence length="71" mass="8559">MSRNQKGSLIQTIQIEYTNLIRLCMGYIKLPGRGTRHCLHICSRMVLKEVRLTVHCSLRERRNIFCWYRYT</sequence>
<dbReference type="Gramene" id="mRNA:HanXRQr2_Chr16g0744531">
    <property type="protein sequence ID" value="CDS:HanXRQr2_Chr16g0744531.1"/>
    <property type="gene ID" value="HanXRQr2_Chr16g0744531"/>
</dbReference>
<comment type="caution">
    <text evidence="1">The sequence shown here is derived from an EMBL/GenBank/DDBJ whole genome shotgun (WGS) entry which is preliminary data.</text>
</comment>
<keyword evidence="2" id="KW-1185">Reference proteome</keyword>
<organism evidence="1 2">
    <name type="scientific">Helianthus annuus</name>
    <name type="common">Common sunflower</name>
    <dbReference type="NCBI Taxonomy" id="4232"/>
    <lineage>
        <taxon>Eukaryota</taxon>
        <taxon>Viridiplantae</taxon>
        <taxon>Streptophyta</taxon>
        <taxon>Embryophyta</taxon>
        <taxon>Tracheophyta</taxon>
        <taxon>Spermatophyta</taxon>
        <taxon>Magnoliopsida</taxon>
        <taxon>eudicotyledons</taxon>
        <taxon>Gunneridae</taxon>
        <taxon>Pentapetalae</taxon>
        <taxon>asterids</taxon>
        <taxon>campanulids</taxon>
        <taxon>Asterales</taxon>
        <taxon>Asteraceae</taxon>
        <taxon>Asteroideae</taxon>
        <taxon>Heliantheae alliance</taxon>
        <taxon>Heliantheae</taxon>
        <taxon>Helianthus</taxon>
    </lineage>
</organism>